<protein>
    <submittedName>
        <fullName evidence="2">Uncharacterized protein</fullName>
    </submittedName>
</protein>
<dbReference type="EMBL" id="BPQB01000009">
    <property type="protein sequence ID" value="GJE88400.1"/>
    <property type="molecule type" value="Genomic_DNA"/>
</dbReference>
<sequence>MTTERCRNAQSRTLEKQGNYNTTPLWKGHTTHVVHSLTRKRHLLRTHRLNLHGLELNLRLYRHQGVCLMISLWRSAARRRANLSHSLLL</sequence>
<gene>
    <name evidence="2" type="ORF">PsYK624_044830</name>
</gene>
<dbReference type="Proteomes" id="UP000703269">
    <property type="component" value="Unassembled WGS sequence"/>
</dbReference>
<feature type="region of interest" description="Disordered" evidence="1">
    <location>
        <begin position="1"/>
        <end position="22"/>
    </location>
</feature>
<proteinExistence type="predicted"/>
<accession>A0A9P3G5V9</accession>
<feature type="compositionally biased region" description="Polar residues" evidence="1">
    <location>
        <begin position="8"/>
        <end position="22"/>
    </location>
</feature>
<evidence type="ECO:0000313" key="3">
    <source>
        <dbReference type="Proteomes" id="UP000703269"/>
    </source>
</evidence>
<dbReference type="AlphaFoldDB" id="A0A9P3G5V9"/>
<organism evidence="2 3">
    <name type="scientific">Phanerochaete sordida</name>
    <dbReference type="NCBI Taxonomy" id="48140"/>
    <lineage>
        <taxon>Eukaryota</taxon>
        <taxon>Fungi</taxon>
        <taxon>Dikarya</taxon>
        <taxon>Basidiomycota</taxon>
        <taxon>Agaricomycotina</taxon>
        <taxon>Agaricomycetes</taxon>
        <taxon>Polyporales</taxon>
        <taxon>Phanerochaetaceae</taxon>
        <taxon>Phanerochaete</taxon>
    </lineage>
</organism>
<evidence type="ECO:0000256" key="1">
    <source>
        <dbReference type="SAM" id="MobiDB-lite"/>
    </source>
</evidence>
<keyword evidence="3" id="KW-1185">Reference proteome</keyword>
<evidence type="ECO:0000313" key="2">
    <source>
        <dbReference type="EMBL" id="GJE88400.1"/>
    </source>
</evidence>
<reference evidence="2 3" key="1">
    <citation type="submission" date="2021-08" db="EMBL/GenBank/DDBJ databases">
        <title>Draft Genome Sequence of Phanerochaete sordida strain YK-624.</title>
        <authorList>
            <person name="Mori T."/>
            <person name="Dohra H."/>
            <person name="Suzuki T."/>
            <person name="Kawagishi H."/>
            <person name="Hirai H."/>
        </authorList>
    </citation>
    <scope>NUCLEOTIDE SEQUENCE [LARGE SCALE GENOMIC DNA]</scope>
    <source>
        <strain evidence="2 3">YK-624</strain>
    </source>
</reference>
<comment type="caution">
    <text evidence="2">The sequence shown here is derived from an EMBL/GenBank/DDBJ whole genome shotgun (WGS) entry which is preliminary data.</text>
</comment>
<name>A0A9P3G5V9_9APHY</name>